<dbReference type="PANTHER" id="PTHR30193">
    <property type="entry name" value="ABC TRANSPORTER PERMEASE PROTEIN"/>
    <property type="match status" value="1"/>
</dbReference>
<evidence type="ECO:0000313" key="9">
    <source>
        <dbReference type="EMBL" id="ASS91407.1"/>
    </source>
</evidence>
<evidence type="ECO:0000259" key="8">
    <source>
        <dbReference type="PROSITE" id="PS50928"/>
    </source>
</evidence>
<comment type="subcellular location">
    <subcellularLocation>
        <location evidence="1 7">Cell membrane</location>
        <topology evidence="1 7">Multi-pass membrane protein</topology>
    </subcellularLocation>
</comment>
<gene>
    <name evidence="9" type="ORF">AP3564_15340</name>
</gene>
<feature type="transmembrane region" description="Helical" evidence="7">
    <location>
        <begin position="70"/>
        <end position="91"/>
    </location>
</feature>
<dbReference type="AlphaFoldDB" id="A0A223E816"/>
<accession>A0A223E816</accession>
<feature type="transmembrane region" description="Helical" evidence="7">
    <location>
        <begin position="7"/>
        <end position="27"/>
    </location>
</feature>
<dbReference type="InterPro" id="IPR000515">
    <property type="entry name" value="MetI-like"/>
</dbReference>
<organism evidence="9 10">
    <name type="scientific">Aeribacillus pallidus</name>
    <dbReference type="NCBI Taxonomy" id="33936"/>
    <lineage>
        <taxon>Bacteria</taxon>
        <taxon>Bacillati</taxon>
        <taxon>Bacillota</taxon>
        <taxon>Bacilli</taxon>
        <taxon>Bacillales</taxon>
        <taxon>Bacillaceae</taxon>
        <taxon>Aeribacillus</taxon>
    </lineage>
</organism>
<keyword evidence="5 7" id="KW-1133">Transmembrane helix</keyword>
<sequence>MRRTRIAPVLYIAPAFIMLALFVYYPLARNIVNGFFEWNPFTLDRKFVSLENYVHLFKDPVFYTVLKNNLLYVFISVVFQVGIALVIAAILEDKVFRKFSAFFRTTFFIPVLISMTVIGILFSFIYNPEVGLLNSFLKLIGLGEWAKGWLGDPKTAIFAVIAVSQWQSIGYTVMLYVLAIQKIPGELYEAATIDGSGKIRTFFNITVPQVKEMTFVLLIYTVTGSFLVFSEVYVLTGGGPSNSSQVFSTYLYQKAFIDNQPGYASAIANVILGITLIFYFLQNKFLKTGEE</sequence>
<dbReference type="Proteomes" id="UP000214606">
    <property type="component" value="Chromosome"/>
</dbReference>
<name>A0A223E816_9BACI</name>
<dbReference type="Gene3D" id="1.10.3720.10">
    <property type="entry name" value="MetI-like"/>
    <property type="match status" value="1"/>
</dbReference>
<evidence type="ECO:0000256" key="4">
    <source>
        <dbReference type="ARBA" id="ARBA00022692"/>
    </source>
</evidence>
<dbReference type="SUPFAM" id="SSF161098">
    <property type="entry name" value="MetI-like"/>
    <property type="match status" value="1"/>
</dbReference>
<protein>
    <submittedName>
        <fullName evidence="9">ABC transporter permease</fullName>
    </submittedName>
</protein>
<feature type="domain" description="ABC transmembrane type-1" evidence="8">
    <location>
        <begin position="66"/>
        <end position="282"/>
    </location>
</feature>
<keyword evidence="4 7" id="KW-0812">Transmembrane</keyword>
<keyword evidence="3" id="KW-1003">Cell membrane</keyword>
<evidence type="ECO:0000256" key="5">
    <source>
        <dbReference type="ARBA" id="ARBA00022989"/>
    </source>
</evidence>
<proteinExistence type="inferred from homology"/>
<dbReference type="PROSITE" id="PS50928">
    <property type="entry name" value="ABC_TM1"/>
    <property type="match status" value="1"/>
</dbReference>
<dbReference type="Pfam" id="PF00528">
    <property type="entry name" value="BPD_transp_1"/>
    <property type="match status" value="1"/>
</dbReference>
<feature type="transmembrane region" description="Helical" evidence="7">
    <location>
        <begin position="262"/>
        <end position="281"/>
    </location>
</feature>
<dbReference type="PANTHER" id="PTHR30193:SF37">
    <property type="entry name" value="INNER MEMBRANE ABC TRANSPORTER PERMEASE PROTEIN YCJO"/>
    <property type="match status" value="1"/>
</dbReference>
<feature type="transmembrane region" description="Helical" evidence="7">
    <location>
        <begin position="215"/>
        <end position="235"/>
    </location>
</feature>
<dbReference type="InterPro" id="IPR035906">
    <property type="entry name" value="MetI-like_sf"/>
</dbReference>
<comment type="similarity">
    <text evidence="7">Belongs to the binding-protein-dependent transport system permease family.</text>
</comment>
<dbReference type="GO" id="GO:0005886">
    <property type="term" value="C:plasma membrane"/>
    <property type="evidence" value="ECO:0007669"/>
    <property type="project" value="UniProtKB-SubCell"/>
</dbReference>
<evidence type="ECO:0000256" key="7">
    <source>
        <dbReference type="RuleBase" id="RU363032"/>
    </source>
</evidence>
<evidence type="ECO:0000313" key="10">
    <source>
        <dbReference type="Proteomes" id="UP000214606"/>
    </source>
</evidence>
<dbReference type="GO" id="GO:0055085">
    <property type="term" value="P:transmembrane transport"/>
    <property type="evidence" value="ECO:0007669"/>
    <property type="project" value="InterPro"/>
</dbReference>
<feature type="transmembrane region" description="Helical" evidence="7">
    <location>
        <begin position="156"/>
        <end position="178"/>
    </location>
</feature>
<evidence type="ECO:0000256" key="3">
    <source>
        <dbReference type="ARBA" id="ARBA00022475"/>
    </source>
</evidence>
<dbReference type="KEGG" id="apak:AP3564_15340"/>
<keyword evidence="6 7" id="KW-0472">Membrane</keyword>
<keyword evidence="2 7" id="KW-0813">Transport</keyword>
<reference evidence="9 10" key="1">
    <citation type="submission" date="2016-10" db="EMBL/GenBank/DDBJ databases">
        <title>The whole genome sequencing and assembly of Aeribacillus pallidus KCTC3564 strain.</title>
        <authorList>
            <person name="Lee Y.-J."/>
            <person name="Park M.-K."/>
            <person name="Yi H."/>
            <person name="Bahn Y.-S."/>
            <person name="Kim J.F."/>
            <person name="Lee D.-W."/>
        </authorList>
    </citation>
    <scope>NUCLEOTIDE SEQUENCE [LARGE SCALE GENOMIC DNA]</scope>
    <source>
        <strain evidence="9 10">KCTC3564</strain>
    </source>
</reference>
<evidence type="ECO:0000256" key="2">
    <source>
        <dbReference type="ARBA" id="ARBA00022448"/>
    </source>
</evidence>
<feature type="transmembrane region" description="Helical" evidence="7">
    <location>
        <begin position="103"/>
        <end position="126"/>
    </location>
</feature>
<dbReference type="InterPro" id="IPR051393">
    <property type="entry name" value="ABC_transporter_permease"/>
</dbReference>
<evidence type="ECO:0000256" key="6">
    <source>
        <dbReference type="ARBA" id="ARBA00023136"/>
    </source>
</evidence>
<dbReference type="RefSeq" id="WP_094245944.1">
    <property type="nucleotide sequence ID" value="NZ_CP017703.1"/>
</dbReference>
<dbReference type="CDD" id="cd06261">
    <property type="entry name" value="TM_PBP2"/>
    <property type="match status" value="1"/>
</dbReference>
<evidence type="ECO:0000256" key="1">
    <source>
        <dbReference type="ARBA" id="ARBA00004651"/>
    </source>
</evidence>
<dbReference type="EMBL" id="CP017703">
    <property type="protein sequence ID" value="ASS91407.1"/>
    <property type="molecule type" value="Genomic_DNA"/>
</dbReference>